<dbReference type="Proteomes" id="UP001149090">
    <property type="component" value="Unassembled WGS sequence"/>
</dbReference>
<proteinExistence type="predicted"/>
<name>A0A9Q0LHX1_ANAIG</name>
<accession>A0A9Q0LHX1</accession>
<keyword evidence="4" id="KW-1185">Reference proteome</keyword>
<evidence type="ECO:0000313" key="3">
    <source>
        <dbReference type="EMBL" id="KAJ5073671.1"/>
    </source>
</evidence>
<sequence length="125" mass="15052">MRQRKQQKSKENKNNNKKENKNNNKKENNKKKEEENIIEENIIEENQQDQLDSVFWLVVRPLIKAAIMILIYFVLKKLFGVLSEKGIIPTRFKTFKCPENFSKEECDNLKEMYSQAQEMNKHFKQ</sequence>
<protein>
    <submittedName>
        <fullName evidence="3">Signal transducer and activator of transcription a-related</fullName>
    </submittedName>
</protein>
<organism evidence="3 4">
    <name type="scientific">Anaeramoeba ignava</name>
    <name type="common">Anaerobic marine amoeba</name>
    <dbReference type="NCBI Taxonomy" id="1746090"/>
    <lineage>
        <taxon>Eukaryota</taxon>
        <taxon>Metamonada</taxon>
        <taxon>Anaeramoebidae</taxon>
        <taxon>Anaeramoeba</taxon>
    </lineage>
</organism>
<evidence type="ECO:0000313" key="4">
    <source>
        <dbReference type="Proteomes" id="UP001149090"/>
    </source>
</evidence>
<reference evidence="3" key="1">
    <citation type="submission" date="2022-10" db="EMBL/GenBank/DDBJ databases">
        <title>Novel sulphate-reducing endosymbionts in the free-living metamonad Anaeramoeba.</title>
        <authorList>
            <person name="Jerlstrom-Hultqvist J."/>
            <person name="Cepicka I."/>
            <person name="Gallot-Lavallee L."/>
            <person name="Salas-Leiva D."/>
            <person name="Curtis B.A."/>
            <person name="Zahonova K."/>
            <person name="Pipaliya S."/>
            <person name="Dacks J."/>
            <person name="Roger A.J."/>
        </authorList>
    </citation>
    <scope>NUCLEOTIDE SEQUENCE</scope>
    <source>
        <strain evidence="3">BMAN</strain>
    </source>
</reference>
<feature type="compositionally biased region" description="Basic and acidic residues" evidence="1">
    <location>
        <begin position="8"/>
        <end position="34"/>
    </location>
</feature>
<keyword evidence="2" id="KW-0812">Transmembrane</keyword>
<gene>
    <name evidence="3" type="ORF">M0811_08508</name>
</gene>
<keyword evidence="2" id="KW-1133">Transmembrane helix</keyword>
<keyword evidence="2" id="KW-0472">Membrane</keyword>
<dbReference type="AlphaFoldDB" id="A0A9Q0LHX1"/>
<feature type="transmembrane region" description="Helical" evidence="2">
    <location>
        <begin position="54"/>
        <end position="75"/>
    </location>
</feature>
<evidence type="ECO:0000256" key="1">
    <source>
        <dbReference type="SAM" id="MobiDB-lite"/>
    </source>
</evidence>
<comment type="caution">
    <text evidence="3">The sequence shown here is derived from an EMBL/GenBank/DDBJ whole genome shotgun (WGS) entry which is preliminary data.</text>
</comment>
<feature type="region of interest" description="Disordered" evidence="1">
    <location>
        <begin position="1"/>
        <end position="34"/>
    </location>
</feature>
<dbReference type="EMBL" id="JAPDFW010000073">
    <property type="protein sequence ID" value="KAJ5073671.1"/>
    <property type="molecule type" value="Genomic_DNA"/>
</dbReference>
<evidence type="ECO:0000256" key="2">
    <source>
        <dbReference type="SAM" id="Phobius"/>
    </source>
</evidence>